<reference evidence="4 5" key="1">
    <citation type="submission" date="2020-03" db="EMBL/GenBank/DDBJ databases">
        <title>Propioniciclava sp. nov., isolated from Hydrophilus acuminatus.</title>
        <authorList>
            <person name="Hyun D.-W."/>
            <person name="Bae J.-W."/>
        </authorList>
    </citation>
    <scope>NUCLEOTIDE SEQUENCE [LARGE SCALE GENOMIC DNA]</scope>
    <source>
        <strain evidence="4 5">HDW11</strain>
    </source>
</reference>
<dbReference type="EMBL" id="CP049865">
    <property type="protein sequence ID" value="QIK71905.1"/>
    <property type="molecule type" value="Genomic_DNA"/>
</dbReference>
<feature type="region of interest" description="Disordered" evidence="1">
    <location>
        <begin position="27"/>
        <end position="76"/>
    </location>
</feature>
<organism evidence="4 5">
    <name type="scientific">Propioniciclava coleopterorum</name>
    <dbReference type="NCBI Taxonomy" id="2714937"/>
    <lineage>
        <taxon>Bacteria</taxon>
        <taxon>Bacillati</taxon>
        <taxon>Actinomycetota</taxon>
        <taxon>Actinomycetes</taxon>
        <taxon>Propionibacteriales</taxon>
        <taxon>Propionibacteriaceae</taxon>
        <taxon>Propioniciclava</taxon>
    </lineage>
</organism>
<dbReference type="PANTHER" id="PTHR34512">
    <property type="entry name" value="CELL SURFACE PROTEIN"/>
    <property type="match status" value="1"/>
</dbReference>
<dbReference type="KEGG" id="prv:G7070_06020"/>
<dbReference type="RefSeq" id="WP_166232747.1">
    <property type="nucleotide sequence ID" value="NZ_CP049865.1"/>
</dbReference>
<dbReference type="SUPFAM" id="SSF69304">
    <property type="entry name" value="Tricorn protease N-terminal domain"/>
    <property type="match status" value="1"/>
</dbReference>
<accession>A0A6G7Y513</accession>
<dbReference type="SUPFAM" id="SSF50998">
    <property type="entry name" value="Quinoprotein alcohol dehydrogenase-like"/>
    <property type="match status" value="1"/>
</dbReference>
<evidence type="ECO:0000313" key="5">
    <source>
        <dbReference type="Proteomes" id="UP000501058"/>
    </source>
</evidence>
<dbReference type="PANTHER" id="PTHR34512:SF30">
    <property type="entry name" value="OUTER MEMBRANE PROTEIN ASSEMBLY FACTOR BAMB"/>
    <property type="match status" value="1"/>
</dbReference>
<dbReference type="Pfam" id="PF13360">
    <property type="entry name" value="PQQ_2"/>
    <property type="match status" value="1"/>
</dbReference>
<keyword evidence="5" id="KW-1185">Reference proteome</keyword>
<gene>
    <name evidence="4" type="ORF">G7070_06020</name>
</gene>
<feature type="signal peptide" evidence="2">
    <location>
        <begin position="1"/>
        <end position="21"/>
    </location>
</feature>
<evidence type="ECO:0000259" key="3">
    <source>
        <dbReference type="Pfam" id="PF13360"/>
    </source>
</evidence>
<evidence type="ECO:0000256" key="1">
    <source>
        <dbReference type="SAM" id="MobiDB-lite"/>
    </source>
</evidence>
<name>A0A6G7Y513_9ACTN</name>
<dbReference type="AlphaFoldDB" id="A0A6G7Y513"/>
<dbReference type="InterPro" id="IPR002372">
    <property type="entry name" value="PQQ_rpt_dom"/>
</dbReference>
<sequence>MVKARRAIATGVALAAVLSVAACSTETVQTGQRPNKPAESAPSAPPTGQPTPIRLASLPGWTEPTKEGDNTFSRPLTQAEGRFSWSVVDEAGKPVPYSAKDQVVFGDPSQYAQVPGVLTFRGNNFRNGGTYGTPEVTQQKLEVAWTKQIGEIRGEGSYWPGAGWTGQPLLVQWPRETKVAMGLADKFVNDDSFVEVIYPVFEGKIYRLDLATGEQTRDPIEVGWGFKGTASIDPRGYPLLYAGQGLNDTNGTYGPWRYRVFDLIQNKEVWHISGLDPAAPRHEWGAFDSSALIDAETDTLIEPAENGLIYKVKLNSSYDPAAKKVSIDPDVTRLRYAAPGNVRYGVENSAVAYRNLMFAADNSGKLFGWDATSLQMLWMREVGDDTDASLVLSEEDGKVFLYTGNEVDNRIADGGTDSITNMRKIDAMTGEQVWQYDIPAYYTGINGGVLATPALGTGPSADMVFFNVSRTTAPREGDMVALDKKTGEVIWRRHLGNYSWSSPTIVTSTSGTQYGILADSDGVMHLFDPQTGLDIHTISLGKNVEATPAMFGDTLVVASYDRNIYAIKLR</sequence>
<dbReference type="InterPro" id="IPR011047">
    <property type="entry name" value="Quinoprotein_ADH-like_sf"/>
</dbReference>
<keyword evidence="2" id="KW-0732">Signal</keyword>
<feature type="chain" id="PRO_5038602413" evidence="2">
    <location>
        <begin position="22"/>
        <end position="570"/>
    </location>
</feature>
<dbReference type="Gene3D" id="2.130.10.10">
    <property type="entry name" value="YVTN repeat-like/Quinoprotein amine dehydrogenase"/>
    <property type="match status" value="1"/>
</dbReference>
<protein>
    <submittedName>
        <fullName evidence="4">PQQ-binding-like beta-propeller repeat protein</fullName>
    </submittedName>
</protein>
<dbReference type="InterPro" id="IPR015943">
    <property type="entry name" value="WD40/YVTN_repeat-like_dom_sf"/>
</dbReference>
<feature type="domain" description="Pyrrolo-quinoline quinone repeat" evidence="3">
    <location>
        <begin position="350"/>
        <end position="495"/>
    </location>
</feature>
<dbReference type="Proteomes" id="UP000501058">
    <property type="component" value="Chromosome"/>
</dbReference>
<evidence type="ECO:0000313" key="4">
    <source>
        <dbReference type="EMBL" id="QIK71905.1"/>
    </source>
</evidence>
<evidence type="ECO:0000256" key="2">
    <source>
        <dbReference type="SAM" id="SignalP"/>
    </source>
</evidence>
<proteinExistence type="predicted"/>
<dbReference type="PROSITE" id="PS51257">
    <property type="entry name" value="PROKAR_LIPOPROTEIN"/>
    <property type="match status" value="1"/>
</dbReference>